<feature type="region of interest" description="Disordered" evidence="1">
    <location>
        <begin position="438"/>
        <end position="463"/>
    </location>
</feature>
<feature type="domain" description="PPM-type phosphatase" evidence="2">
    <location>
        <begin position="103"/>
        <end position="508"/>
    </location>
</feature>
<dbReference type="GO" id="GO:0004741">
    <property type="term" value="F:[pyruvate dehydrogenase (acetyl-transferring)]-phosphatase activity"/>
    <property type="evidence" value="ECO:0007669"/>
    <property type="project" value="TreeGrafter"/>
</dbReference>
<dbReference type="SUPFAM" id="SSF81606">
    <property type="entry name" value="PP2C-like"/>
    <property type="match status" value="1"/>
</dbReference>
<dbReference type="SMART" id="SM00332">
    <property type="entry name" value="PP2Cc"/>
    <property type="match status" value="1"/>
</dbReference>
<dbReference type="Gene3D" id="3.60.40.10">
    <property type="entry name" value="PPM-type phosphatase domain"/>
    <property type="match status" value="1"/>
</dbReference>
<sequence length="508" mass="56195">MSAAVSSWVLHSAKRKARHLFSPRCQHRLLPTCCWRVPLWPKRAWLSGTSACLQDSYRGGGVTPQGRRATSAGDDPDFQLTDAQVTAILRANEQAVRFSEGPALGFESNQLAANAPMEDRRSAVTCLRTRGAMFGVFDGHCGHACAQTVAERLLYYAAVALMPRPGLVELEAAMSDLRPLSPVLQWHKHHNDYNYRQSTSLYLRHLRAFWREILAGEGAAGGEGMSPRDALDRAFRRLDSDISLEAQVPLQSDPLRSLALEVAFSGSTACVAHVGADGVHLANAGDCRAVVGAQEGHGGWSALPLSRDHNALNAAELERLWAQHPEVEQGTVVEDGRLLGTLMPLRAFGDVRFKWSLELQRKVLENSRDLDSLDIYEYTPPNYLTPPYLEATPELTYHRLRPEDRFLILGSDGLWDMLDDEGAVRLVAEHLTAMYHQGGRRRPPWTQTPPRTSSDTPLGPTITARSTPSAWLLCCRCRRRWPGCTAMTSPSLSSTSTRSNSRTSSPNR</sequence>
<accession>A0A9Q1DHX9</accession>
<dbReference type="InterPro" id="IPR001932">
    <property type="entry name" value="PPM-type_phosphatase-like_dom"/>
</dbReference>
<dbReference type="PANTHER" id="PTHR13832:SF343">
    <property type="entry name" value="[PYRUVATE DEHYDROGENASE [ACETYL-TRANSFERRING]]-PHOSPHATASE 2, MITOCHONDRIAL"/>
    <property type="match status" value="1"/>
</dbReference>
<dbReference type="Proteomes" id="UP001152803">
    <property type="component" value="Unassembled WGS sequence"/>
</dbReference>
<evidence type="ECO:0000259" key="2">
    <source>
        <dbReference type="PROSITE" id="PS51746"/>
    </source>
</evidence>
<organism evidence="3 4">
    <name type="scientific">Conger conger</name>
    <name type="common">Conger eel</name>
    <name type="synonym">Muraena conger</name>
    <dbReference type="NCBI Taxonomy" id="82655"/>
    <lineage>
        <taxon>Eukaryota</taxon>
        <taxon>Metazoa</taxon>
        <taxon>Chordata</taxon>
        <taxon>Craniata</taxon>
        <taxon>Vertebrata</taxon>
        <taxon>Euteleostomi</taxon>
        <taxon>Actinopterygii</taxon>
        <taxon>Neopterygii</taxon>
        <taxon>Teleostei</taxon>
        <taxon>Anguilliformes</taxon>
        <taxon>Congridae</taxon>
        <taxon>Conger</taxon>
    </lineage>
</organism>
<dbReference type="AlphaFoldDB" id="A0A9Q1DHX9"/>
<dbReference type="CDD" id="cd00143">
    <property type="entry name" value="PP2Cc"/>
    <property type="match status" value="1"/>
</dbReference>
<reference evidence="3" key="1">
    <citation type="journal article" date="2023" name="Science">
        <title>Genome structures resolve the early diversification of teleost fishes.</title>
        <authorList>
            <person name="Parey E."/>
            <person name="Louis A."/>
            <person name="Montfort J."/>
            <person name="Bouchez O."/>
            <person name="Roques C."/>
            <person name="Iampietro C."/>
            <person name="Lluch J."/>
            <person name="Castinel A."/>
            <person name="Donnadieu C."/>
            <person name="Desvignes T."/>
            <person name="Floi Bucao C."/>
            <person name="Jouanno E."/>
            <person name="Wen M."/>
            <person name="Mejri S."/>
            <person name="Dirks R."/>
            <person name="Jansen H."/>
            <person name="Henkel C."/>
            <person name="Chen W.J."/>
            <person name="Zahm M."/>
            <person name="Cabau C."/>
            <person name="Klopp C."/>
            <person name="Thompson A.W."/>
            <person name="Robinson-Rechavi M."/>
            <person name="Braasch I."/>
            <person name="Lecointre G."/>
            <person name="Bobe J."/>
            <person name="Postlethwait J.H."/>
            <person name="Berthelot C."/>
            <person name="Roest Crollius H."/>
            <person name="Guiguen Y."/>
        </authorList>
    </citation>
    <scope>NUCLEOTIDE SEQUENCE</scope>
    <source>
        <strain evidence="3">Concon-B</strain>
    </source>
</reference>
<dbReference type="Pfam" id="PF00481">
    <property type="entry name" value="PP2C"/>
    <property type="match status" value="1"/>
</dbReference>
<comment type="caution">
    <text evidence="3">The sequence shown here is derived from an EMBL/GenBank/DDBJ whole genome shotgun (WGS) entry which is preliminary data.</text>
</comment>
<name>A0A9Q1DHX9_CONCO</name>
<evidence type="ECO:0000313" key="3">
    <source>
        <dbReference type="EMBL" id="KAJ8271381.1"/>
    </source>
</evidence>
<keyword evidence="4" id="KW-1185">Reference proteome</keyword>
<feature type="region of interest" description="Disordered" evidence="1">
    <location>
        <begin position="488"/>
        <end position="508"/>
    </location>
</feature>
<dbReference type="PROSITE" id="PS51746">
    <property type="entry name" value="PPM_2"/>
    <property type="match status" value="1"/>
</dbReference>
<evidence type="ECO:0000313" key="4">
    <source>
        <dbReference type="Proteomes" id="UP001152803"/>
    </source>
</evidence>
<proteinExistence type="predicted"/>
<evidence type="ECO:0000256" key="1">
    <source>
        <dbReference type="SAM" id="MobiDB-lite"/>
    </source>
</evidence>
<dbReference type="InterPro" id="IPR036457">
    <property type="entry name" value="PPM-type-like_dom_sf"/>
</dbReference>
<gene>
    <name evidence="3" type="ORF">COCON_G00102400</name>
</gene>
<dbReference type="GO" id="GO:0005739">
    <property type="term" value="C:mitochondrion"/>
    <property type="evidence" value="ECO:0007669"/>
    <property type="project" value="TreeGrafter"/>
</dbReference>
<dbReference type="OrthoDB" id="420076at2759"/>
<protein>
    <recommendedName>
        <fullName evidence="2">PPM-type phosphatase domain-containing protein</fullName>
    </recommendedName>
</protein>
<dbReference type="PANTHER" id="PTHR13832">
    <property type="entry name" value="PROTEIN PHOSPHATASE 2C"/>
    <property type="match status" value="1"/>
</dbReference>
<dbReference type="InterPro" id="IPR015655">
    <property type="entry name" value="PP2C"/>
</dbReference>
<dbReference type="EMBL" id="JAFJMO010000007">
    <property type="protein sequence ID" value="KAJ8271381.1"/>
    <property type="molecule type" value="Genomic_DNA"/>
</dbReference>